<evidence type="ECO:0000313" key="1">
    <source>
        <dbReference type="EMBL" id="GLY77844.1"/>
    </source>
</evidence>
<sequence>MKTLIAAAAAFVLVVAAAIVFLLNRHTDSGPDAFPGAYPLVTANPTGVPALTWRPTGTPAGPLPTFPGAGSRTAGTITDRQSGISYALLGPPWARLTSRLSVNHTSGEEVNSRRKDYKHFWYAAVYVGPLDPKLAVAGSQRLRAAAELTGKEFVDELYSDNGQRKDLAGAAMTVDHRNAWVTAFRMTHTASDRVQKGQTEVIVAVDTGRRMPAIVEITIPSNQPNLLPDINHVVRSLHVVR</sequence>
<dbReference type="EMBL" id="BSTJ01000008">
    <property type="protein sequence ID" value="GLY77844.1"/>
    <property type="molecule type" value="Genomic_DNA"/>
</dbReference>
<gene>
    <name evidence="1" type="ORF">Airi01_061110</name>
</gene>
<dbReference type="RefSeq" id="WP_285627957.1">
    <property type="nucleotide sequence ID" value="NZ_BSTJ01000008.1"/>
</dbReference>
<dbReference type="AlphaFoldDB" id="A0A9W6VS93"/>
<reference evidence="1" key="1">
    <citation type="submission" date="2023-03" db="EMBL/GenBank/DDBJ databases">
        <title>Actinoallomurus iriomotensis NBRC 103681.</title>
        <authorList>
            <person name="Ichikawa N."/>
            <person name="Sato H."/>
            <person name="Tonouchi N."/>
        </authorList>
    </citation>
    <scope>NUCLEOTIDE SEQUENCE</scope>
    <source>
        <strain evidence="1">NBRC 103681</strain>
    </source>
</reference>
<protein>
    <submittedName>
        <fullName evidence="1">Uncharacterized protein</fullName>
    </submittedName>
</protein>
<organism evidence="1 2">
    <name type="scientific">Actinoallomurus iriomotensis</name>
    <dbReference type="NCBI Taxonomy" id="478107"/>
    <lineage>
        <taxon>Bacteria</taxon>
        <taxon>Bacillati</taxon>
        <taxon>Actinomycetota</taxon>
        <taxon>Actinomycetes</taxon>
        <taxon>Streptosporangiales</taxon>
        <taxon>Thermomonosporaceae</taxon>
        <taxon>Actinoallomurus</taxon>
    </lineage>
</organism>
<accession>A0A9W6VS93</accession>
<evidence type="ECO:0000313" key="2">
    <source>
        <dbReference type="Proteomes" id="UP001165135"/>
    </source>
</evidence>
<comment type="caution">
    <text evidence="1">The sequence shown here is derived from an EMBL/GenBank/DDBJ whole genome shotgun (WGS) entry which is preliminary data.</text>
</comment>
<dbReference type="Proteomes" id="UP001165135">
    <property type="component" value="Unassembled WGS sequence"/>
</dbReference>
<proteinExistence type="predicted"/>
<name>A0A9W6VS93_9ACTN</name>